<dbReference type="InterPro" id="IPR045584">
    <property type="entry name" value="Pilin-like"/>
</dbReference>
<dbReference type="InterPro" id="IPR000983">
    <property type="entry name" value="Bac_GSPG_pilin"/>
</dbReference>
<dbReference type="Pfam" id="PF08334">
    <property type="entry name" value="T2SSG"/>
    <property type="match status" value="1"/>
</dbReference>
<dbReference type="GO" id="GO:0016020">
    <property type="term" value="C:membrane"/>
    <property type="evidence" value="ECO:0007669"/>
    <property type="project" value="UniProtKB-SubCell"/>
</dbReference>
<dbReference type="PANTHER" id="PTHR30093:SF44">
    <property type="entry name" value="TYPE II SECRETION SYSTEM CORE PROTEIN G"/>
    <property type="match status" value="1"/>
</dbReference>
<keyword evidence="3 6" id="KW-0812">Transmembrane</keyword>
<feature type="transmembrane region" description="Helical" evidence="6">
    <location>
        <begin position="12"/>
        <end position="33"/>
    </location>
</feature>
<evidence type="ECO:0000313" key="8">
    <source>
        <dbReference type="EMBL" id="ASV72942.1"/>
    </source>
</evidence>
<evidence type="ECO:0000256" key="4">
    <source>
        <dbReference type="ARBA" id="ARBA00022989"/>
    </source>
</evidence>
<sequence>MSPRFRKAFTLIEVLIVVVIMAILAAVIIPQFASSTADAKRSALEFNMHTLRSQIELYRVHHGTYPQLVNNDLPQLYNATNAAGEIGTPGPNYPYGPYITGQLPVNPYNNSNTVVPVSTPGQKPTGVVAGGAGWQYDATTGAIWPNNPEYYSSP</sequence>
<dbReference type="RefSeq" id="WP_095413714.1">
    <property type="nucleotide sequence ID" value="NZ_CP018477.1"/>
</dbReference>
<protein>
    <submittedName>
        <fullName evidence="8">Type IV pilin PilA</fullName>
    </submittedName>
</protein>
<comment type="subcellular location">
    <subcellularLocation>
        <location evidence="1">Membrane</location>
        <topology evidence="1">Single-pass membrane protein</topology>
    </subcellularLocation>
</comment>
<dbReference type="OrthoDB" id="214451at2"/>
<evidence type="ECO:0000256" key="6">
    <source>
        <dbReference type="SAM" id="Phobius"/>
    </source>
</evidence>
<dbReference type="EMBL" id="CP018477">
    <property type="protein sequence ID" value="ASV72942.1"/>
    <property type="molecule type" value="Genomic_DNA"/>
</dbReference>
<keyword evidence="2" id="KW-0488">Methylation</keyword>
<gene>
    <name evidence="8" type="ORF">THTE_0340</name>
</gene>
<dbReference type="PANTHER" id="PTHR30093">
    <property type="entry name" value="GENERAL SECRETION PATHWAY PROTEIN G"/>
    <property type="match status" value="1"/>
</dbReference>
<keyword evidence="5 6" id="KW-0472">Membrane</keyword>
<dbReference type="Pfam" id="PF07963">
    <property type="entry name" value="N_methyl"/>
    <property type="match status" value="1"/>
</dbReference>
<evidence type="ECO:0000256" key="2">
    <source>
        <dbReference type="ARBA" id="ARBA00022481"/>
    </source>
</evidence>
<name>A0A286RAF7_9BACT</name>
<evidence type="ECO:0000313" key="9">
    <source>
        <dbReference type="Proteomes" id="UP000215086"/>
    </source>
</evidence>
<dbReference type="PRINTS" id="PR00813">
    <property type="entry name" value="BCTERIALGSPG"/>
</dbReference>
<dbReference type="GO" id="GO:0015628">
    <property type="term" value="P:protein secretion by the type II secretion system"/>
    <property type="evidence" value="ECO:0007669"/>
    <property type="project" value="InterPro"/>
</dbReference>
<dbReference type="SUPFAM" id="SSF54523">
    <property type="entry name" value="Pili subunits"/>
    <property type="match status" value="1"/>
</dbReference>
<feature type="domain" description="Type II secretion system protein GspG C-terminal" evidence="7">
    <location>
        <begin position="34"/>
        <end position="115"/>
    </location>
</feature>
<organism evidence="8 9">
    <name type="scientific">Thermogutta terrifontis</name>
    <dbReference type="NCBI Taxonomy" id="1331910"/>
    <lineage>
        <taxon>Bacteria</taxon>
        <taxon>Pseudomonadati</taxon>
        <taxon>Planctomycetota</taxon>
        <taxon>Planctomycetia</taxon>
        <taxon>Pirellulales</taxon>
        <taxon>Thermoguttaceae</taxon>
        <taxon>Thermogutta</taxon>
    </lineage>
</organism>
<keyword evidence="4 6" id="KW-1133">Transmembrane helix</keyword>
<evidence type="ECO:0000256" key="1">
    <source>
        <dbReference type="ARBA" id="ARBA00004167"/>
    </source>
</evidence>
<evidence type="ECO:0000256" key="3">
    <source>
        <dbReference type="ARBA" id="ARBA00022692"/>
    </source>
</evidence>
<dbReference type="AlphaFoldDB" id="A0A286RAF7"/>
<proteinExistence type="predicted"/>
<dbReference type="InterPro" id="IPR012902">
    <property type="entry name" value="N_methyl_site"/>
</dbReference>
<dbReference type="GO" id="GO:0015627">
    <property type="term" value="C:type II protein secretion system complex"/>
    <property type="evidence" value="ECO:0007669"/>
    <property type="project" value="InterPro"/>
</dbReference>
<keyword evidence="9" id="KW-1185">Reference proteome</keyword>
<accession>A0A286RAF7</accession>
<evidence type="ECO:0000256" key="5">
    <source>
        <dbReference type="ARBA" id="ARBA00023136"/>
    </source>
</evidence>
<evidence type="ECO:0000259" key="7">
    <source>
        <dbReference type="Pfam" id="PF08334"/>
    </source>
</evidence>
<dbReference type="NCBIfam" id="TIGR02532">
    <property type="entry name" value="IV_pilin_GFxxxE"/>
    <property type="match status" value="1"/>
</dbReference>
<dbReference type="Proteomes" id="UP000215086">
    <property type="component" value="Chromosome"/>
</dbReference>
<dbReference type="Gene3D" id="3.30.700.10">
    <property type="entry name" value="Glycoprotein, Type 4 Pilin"/>
    <property type="match status" value="1"/>
</dbReference>
<dbReference type="KEGG" id="ttf:THTE_0340"/>
<reference evidence="8 9" key="1">
    <citation type="journal article" name="Front. Microbiol.">
        <title>Sugar Metabolism of the First Thermophilic Planctomycete Thermogutta terrifontis: Comparative Genomic and Transcriptomic Approaches.</title>
        <authorList>
            <person name="Elcheninov A.G."/>
            <person name="Menzel P."/>
            <person name="Gudbergsdottir S.R."/>
            <person name="Slesarev A.I."/>
            <person name="Kadnikov V.V."/>
            <person name="Krogh A."/>
            <person name="Bonch-Osmolovskaya E.A."/>
            <person name="Peng X."/>
            <person name="Kublanov I.V."/>
        </authorList>
    </citation>
    <scope>NUCLEOTIDE SEQUENCE [LARGE SCALE GENOMIC DNA]</scope>
    <source>
        <strain evidence="8 9">R1</strain>
    </source>
</reference>
<dbReference type="InterPro" id="IPR013545">
    <property type="entry name" value="T2SS_protein-GspG_C"/>
</dbReference>